<evidence type="ECO:0000259" key="1">
    <source>
        <dbReference type="Pfam" id="PF00561"/>
    </source>
</evidence>
<reference evidence="2 3" key="1">
    <citation type="submission" date="2017-09" db="EMBL/GenBank/DDBJ databases">
        <title>High-quality draft genome sequence of Butyrivibrio fibrisolvens INBov1, isolated from cow rumen.</title>
        <authorList>
            <person name="Rodriguez Hernaez J."/>
            <person name="Rivarola M."/>
            <person name="Paniego N."/>
            <person name="Cravero S."/>
            <person name="Ceron Cucchi M."/>
            <person name="Martinez M.C."/>
        </authorList>
    </citation>
    <scope>NUCLEOTIDE SEQUENCE [LARGE SCALE GENOMIC DNA]</scope>
    <source>
        <strain evidence="2 3">INBov1</strain>
    </source>
</reference>
<dbReference type="GO" id="GO:0016787">
    <property type="term" value="F:hydrolase activity"/>
    <property type="evidence" value="ECO:0007669"/>
    <property type="project" value="UniProtKB-KW"/>
</dbReference>
<dbReference type="InterPro" id="IPR029058">
    <property type="entry name" value="AB_hydrolase_fold"/>
</dbReference>
<keyword evidence="3" id="KW-1185">Reference proteome</keyword>
<dbReference type="RefSeq" id="WP_110073614.1">
    <property type="nucleotide sequence ID" value="NZ_CM009896.1"/>
</dbReference>
<dbReference type="InterPro" id="IPR000073">
    <property type="entry name" value="AB_hydrolase_1"/>
</dbReference>
<comment type="caution">
    <text evidence="2">The sequence shown here is derived from an EMBL/GenBank/DDBJ whole genome shotgun (WGS) entry which is preliminary data.</text>
</comment>
<dbReference type="Pfam" id="PF00561">
    <property type="entry name" value="Abhydrolase_1"/>
    <property type="match status" value="1"/>
</dbReference>
<dbReference type="AlphaFoldDB" id="A0A317G2Z6"/>
<evidence type="ECO:0000313" key="3">
    <source>
        <dbReference type="Proteomes" id="UP000245488"/>
    </source>
</evidence>
<gene>
    <name evidence="2" type="ORF">CPT75_15590</name>
</gene>
<evidence type="ECO:0000313" key="2">
    <source>
        <dbReference type="EMBL" id="PWT28434.1"/>
    </source>
</evidence>
<keyword evidence="2" id="KW-0378">Hydrolase</keyword>
<feature type="domain" description="AB hydrolase-1" evidence="1">
    <location>
        <begin position="147"/>
        <end position="243"/>
    </location>
</feature>
<sequence length="395" mass="45557">MEKYDVTKPGILKKGVYKLNGEANFNYQLNRVINWDGGRLEDVQKVSSKIHNSDDWKRELISLGDEAMKEGRTDNAIAYYRMSEFFMYDGDPDKRKYYEKATKLFYEYYADFFEGENPRIERYDVPYENVKLPVMHVVPYGESKGTILIHGGNDSYFEEFLFTVLYMQEQGFEVYMFEGPGQGGVMRIQGMHFTHEWEKPVKAILDYFKLSDVTIIGISLGGYLAPRAAAFDKRITKVVAWSIFPCFQDILVSMQSQGTQRAFHVLMKLHARPLLNLVFGKKAKKSPIIDWGIKHGCYAYEAKDAYSYAKKLKLYDIAPVADQITQDMLILGASGDHFIDYHLIGKEINMLRNVRSLTFRLFTDKEEAENHCNVGNGKLAIDEILSWITRIGSKK</sequence>
<protein>
    <submittedName>
        <fullName evidence="2">Alpha/beta hydrolase</fullName>
    </submittedName>
</protein>
<dbReference type="Proteomes" id="UP000245488">
    <property type="component" value="Chromosome"/>
</dbReference>
<dbReference type="SUPFAM" id="SSF53474">
    <property type="entry name" value="alpha/beta-Hydrolases"/>
    <property type="match status" value="1"/>
</dbReference>
<dbReference type="Gene3D" id="3.40.50.1820">
    <property type="entry name" value="alpha/beta hydrolase"/>
    <property type="match status" value="1"/>
</dbReference>
<accession>A0A317G2Z6</accession>
<dbReference type="EMBL" id="NXNG01000001">
    <property type="protein sequence ID" value="PWT28434.1"/>
    <property type="molecule type" value="Genomic_DNA"/>
</dbReference>
<proteinExistence type="predicted"/>
<organism evidence="2 3">
    <name type="scientific">Butyrivibrio fibrisolvens</name>
    <dbReference type="NCBI Taxonomy" id="831"/>
    <lineage>
        <taxon>Bacteria</taxon>
        <taxon>Bacillati</taxon>
        <taxon>Bacillota</taxon>
        <taxon>Clostridia</taxon>
        <taxon>Lachnospirales</taxon>
        <taxon>Lachnospiraceae</taxon>
        <taxon>Butyrivibrio</taxon>
    </lineage>
</organism>
<name>A0A317G2Z6_BUTFI</name>